<comment type="caution">
    <text evidence="2">The sequence shown here is derived from an EMBL/GenBank/DDBJ whole genome shotgun (WGS) entry which is preliminary data.</text>
</comment>
<protein>
    <submittedName>
        <fullName evidence="2">Uncharacterized protein</fullName>
    </submittedName>
</protein>
<feature type="region of interest" description="Disordered" evidence="1">
    <location>
        <begin position="1"/>
        <end position="50"/>
    </location>
</feature>
<reference evidence="2" key="2">
    <citation type="journal article" date="2024" name="Plant">
        <title>Genomic evolution and insights into agronomic trait innovations of Sesamum species.</title>
        <authorList>
            <person name="Miao H."/>
            <person name="Wang L."/>
            <person name="Qu L."/>
            <person name="Liu H."/>
            <person name="Sun Y."/>
            <person name="Le M."/>
            <person name="Wang Q."/>
            <person name="Wei S."/>
            <person name="Zheng Y."/>
            <person name="Lin W."/>
            <person name="Duan Y."/>
            <person name="Cao H."/>
            <person name="Xiong S."/>
            <person name="Wang X."/>
            <person name="Wei L."/>
            <person name="Li C."/>
            <person name="Ma Q."/>
            <person name="Ju M."/>
            <person name="Zhao R."/>
            <person name="Li G."/>
            <person name="Mu C."/>
            <person name="Tian Q."/>
            <person name="Mei H."/>
            <person name="Zhang T."/>
            <person name="Gao T."/>
            <person name="Zhang H."/>
        </authorList>
    </citation>
    <scope>NUCLEOTIDE SEQUENCE</scope>
    <source>
        <strain evidence="2">G02</strain>
    </source>
</reference>
<feature type="compositionally biased region" description="Polar residues" evidence="1">
    <location>
        <begin position="41"/>
        <end position="50"/>
    </location>
</feature>
<dbReference type="AlphaFoldDB" id="A0AAW2VMJ1"/>
<accession>A0AAW2VMJ1</accession>
<proteinExistence type="predicted"/>
<evidence type="ECO:0000313" key="2">
    <source>
        <dbReference type="EMBL" id="KAL0430989.1"/>
    </source>
</evidence>
<sequence length="50" mass="5247">MKSNQREMTPDFAGAGAPIVGYSTEKDEEKSGEPAAAKGSSIETEIDNNS</sequence>
<organism evidence="2">
    <name type="scientific">Sesamum radiatum</name>
    <name type="common">Black benniseed</name>
    <dbReference type="NCBI Taxonomy" id="300843"/>
    <lineage>
        <taxon>Eukaryota</taxon>
        <taxon>Viridiplantae</taxon>
        <taxon>Streptophyta</taxon>
        <taxon>Embryophyta</taxon>
        <taxon>Tracheophyta</taxon>
        <taxon>Spermatophyta</taxon>
        <taxon>Magnoliopsida</taxon>
        <taxon>eudicotyledons</taxon>
        <taxon>Gunneridae</taxon>
        <taxon>Pentapetalae</taxon>
        <taxon>asterids</taxon>
        <taxon>lamiids</taxon>
        <taxon>Lamiales</taxon>
        <taxon>Pedaliaceae</taxon>
        <taxon>Sesamum</taxon>
    </lineage>
</organism>
<name>A0AAW2VMJ1_SESRA</name>
<reference evidence="2" key="1">
    <citation type="submission" date="2020-06" db="EMBL/GenBank/DDBJ databases">
        <authorList>
            <person name="Li T."/>
            <person name="Hu X."/>
            <person name="Zhang T."/>
            <person name="Song X."/>
            <person name="Zhang H."/>
            <person name="Dai N."/>
            <person name="Sheng W."/>
            <person name="Hou X."/>
            <person name="Wei L."/>
        </authorList>
    </citation>
    <scope>NUCLEOTIDE SEQUENCE</scope>
    <source>
        <strain evidence="2">G02</strain>
        <tissue evidence="2">Leaf</tissue>
    </source>
</reference>
<gene>
    <name evidence="2" type="ORF">Sradi_0724900</name>
</gene>
<evidence type="ECO:0000256" key="1">
    <source>
        <dbReference type="SAM" id="MobiDB-lite"/>
    </source>
</evidence>
<dbReference type="EMBL" id="JACGWJ010000003">
    <property type="protein sequence ID" value="KAL0430989.1"/>
    <property type="molecule type" value="Genomic_DNA"/>
</dbReference>